<dbReference type="InterPro" id="IPR021503">
    <property type="entry name" value="DUF3110"/>
</dbReference>
<dbReference type="InterPro" id="IPR019734">
    <property type="entry name" value="TPR_rpt"/>
</dbReference>
<dbReference type="InterPro" id="IPR004176">
    <property type="entry name" value="Clp_R_N"/>
</dbReference>
<dbReference type="Gene3D" id="1.25.40.10">
    <property type="entry name" value="Tetratricopeptide repeat domain"/>
    <property type="match status" value="5"/>
</dbReference>
<evidence type="ECO:0000256" key="1">
    <source>
        <dbReference type="ARBA" id="ARBA00022737"/>
    </source>
</evidence>
<feature type="region of interest" description="Disordered" evidence="4">
    <location>
        <begin position="227"/>
        <end position="262"/>
    </location>
</feature>
<keyword evidence="2" id="KW-0802">TPR repeat</keyword>
<evidence type="ECO:0000259" key="5">
    <source>
        <dbReference type="PROSITE" id="PS51903"/>
    </source>
</evidence>
<dbReference type="EMBL" id="SFBE01000011">
    <property type="protein sequence ID" value="TRU54914.1"/>
    <property type="molecule type" value="Genomic_DNA"/>
</dbReference>
<evidence type="ECO:0000256" key="4">
    <source>
        <dbReference type="SAM" id="MobiDB-lite"/>
    </source>
</evidence>
<dbReference type="InterPro" id="IPR011990">
    <property type="entry name" value="TPR-like_helical_dom_sf"/>
</dbReference>
<gene>
    <name evidence="6" type="ORF">EWV57_00555</name>
</gene>
<dbReference type="InterPro" id="IPR024983">
    <property type="entry name" value="CHAT_dom"/>
</dbReference>
<evidence type="ECO:0000256" key="2">
    <source>
        <dbReference type="ARBA" id="ARBA00022803"/>
    </source>
</evidence>
<reference evidence="6 7" key="1">
    <citation type="submission" date="2019-01" db="EMBL/GenBank/DDBJ databases">
        <title>Coherence of Microcystis species and biogeography revealed through population genomics.</title>
        <authorList>
            <person name="Perez-Carrascal O.M."/>
            <person name="Terrat Y."/>
            <person name="Giani A."/>
            <person name="Fortin N."/>
            <person name="Tromas N."/>
            <person name="Shapiro B.J."/>
        </authorList>
    </citation>
    <scope>NUCLEOTIDE SEQUENCE [LARGE SCALE GENOMIC DNA]</scope>
    <source>
        <strain evidence="6">Ma_QC_Ch_20071001_S25D</strain>
    </source>
</reference>
<dbReference type="Pfam" id="PF11360">
    <property type="entry name" value="DUF3110"/>
    <property type="match status" value="2"/>
</dbReference>
<dbReference type="SUPFAM" id="SSF48452">
    <property type="entry name" value="TPR-like"/>
    <property type="match status" value="6"/>
</dbReference>
<dbReference type="Gene3D" id="1.10.1780.10">
    <property type="entry name" value="Clp, N-terminal domain"/>
    <property type="match status" value="1"/>
</dbReference>
<evidence type="ECO:0000313" key="6">
    <source>
        <dbReference type="EMBL" id="TRU54914.1"/>
    </source>
</evidence>
<organism evidence="6 7">
    <name type="scientific">Microcystis aeruginosa Ma_QC_Ch_20071001_S25D</name>
    <dbReference type="NCBI Taxonomy" id="2486250"/>
    <lineage>
        <taxon>Bacteria</taxon>
        <taxon>Bacillati</taxon>
        <taxon>Cyanobacteriota</taxon>
        <taxon>Cyanophyceae</taxon>
        <taxon>Oscillatoriophycideae</taxon>
        <taxon>Chroococcales</taxon>
        <taxon>Microcystaceae</taxon>
        <taxon>Microcystis</taxon>
    </lineage>
</organism>
<dbReference type="PANTHER" id="PTHR45641:SF19">
    <property type="entry name" value="NEPHROCYSTIN-3"/>
    <property type="match status" value="1"/>
</dbReference>
<dbReference type="SMART" id="SM00028">
    <property type="entry name" value="TPR"/>
    <property type="match status" value="16"/>
</dbReference>
<dbReference type="PANTHER" id="PTHR45641">
    <property type="entry name" value="TETRATRICOPEPTIDE REPEAT PROTEIN (AFU_ORTHOLOGUE AFUA_6G03870)"/>
    <property type="match status" value="1"/>
</dbReference>
<comment type="caution">
    <text evidence="6">The sequence shown here is derived from an EMBL/GenBank/DDBJ whole genome shotgun (WGS) entry which is preliminary data.</text>
</comment>
<dbReference type="Proteomes" id="UP000316958">
    <property type="component" value="Unassembled WGS sequence"/>
</dbReference>
<accession>A0A552G7E2</accession>
<dbReference type="SMART" id="SM00671">
    <property type="entry name" value="SEL1"/>
    <property type="match status" value="8"/>
</dbReference>
<dbReference type="SUPFAM" id="SSF81923">
    <property type="entry name" value="Double Clp-N motif"/>
    <property type="match status" value="1"/>
</dbReference>
<feature type="compositionally biased region" description="Polar residues" evidence="4">
    <location>
        <begin position="247"/>
        <end position="262"/>
    </location>
</feature>
<dbReference type="Pfam" id="PF14938">
    <property type="entry name" value="SNAP"/>
    <property type="match status" value="1"/>
</dbReference>
<protein>
    <submittedName>
        <fullName evidence="6">DUF3110 domain-containing protein</fullName>
    </submittedName>
</protein>
<evidence type="ECO:0000313" key="7">
    <source>
        <dbReference type="Proteomes" id="UP000316958"/>
    </source>
</evidence>
<evidence type="ECO:0000256" key="3">
    <source>
        <dbReference type="PROSITE-ProRule" id="PRU01251"/>
    </source>
</evidence>
<dbReference type="Pfam" id="PF13374">
    <property type="entry name" value="TPR_10"/>
    <property type="match status" value="7"/>
</dbReference>
<dbReference type="Pfam" id="PF12770">
    <property type="entry name" value="CHAT"/>
    <property type="match status" value="1"/>
</dbReference>
<dbReference type="Pfam" id="PF02861">
    <property type="entry name" value="Clp_N"/>
    <property type="match status" value="1"/>
</dbReference>
<sequence length="1773" mass="201908">MFERFTEKAIKVILLAQEEARRLGHNFVGVEFIFLGLIGEATGIASQVLRQQGITLKNARIEVEKILGRGSGMITVELPFTESAKLVLNNAVSIARQLEHESINTEHLLIGIIQEGESTARILQNLQVNPQDLAISLSQYFQQQPSNQLPQTVYVLLYNAGTNNEGIHTISHQEKETILLFETSADATNYARQLRKQNFPVPSVETIETKTIISFCQKSGYDWEVVPKGANRTPPAESAEIPKDLAVSTSQDSQISDPNQLSDPPETVYAIVYDSGKENEGIHTISCEENQAIVMFESPVDANSFALQLLGQSFFVPSVEAIEFETIRNFCQELGCNWEIILEGSNQNLPVEGGDILRIFDDETAGITNTAQDYLNFLMEVLQKVEENSNPQLIYDFLSQNIDKLDENLIKVLDIWAKNIFWSVEGAEAQCIADVIVIFSSLVEEFSLGKIDINQEIAIAGYQLALNVFTFEQLPQHWAVTQNALATIYHLRITGEKAGNLEQAITCYQEALKVYNFDAFPQDWAMTKNDLGFTYSRRIRGNKADNLEQAIICYQEALKVRTFDAFPQNWATTQNNLANAYSDRIKGDKAENLERAITCYKEALKVRTFDAFPQDWAMIHNYLAIAYEDRIRGDKAENLEQTIICYQEALKVYTFDTFPSYFAKTQYNLGIIYRKRIRGNKAENIEKAIASYTEALKVRTFDAFPHDWAKTQNNLGNAYSDRIMGDKAENLEMAITCYHEALRVSNLDASPQDWATTQNALAVAYRNRIRGDKAENLEKAIAYYQEALKVRTFDAFPQDWAETQNNLAGAYNDRIRGDKAENIEKAIAGYTEALKVLTFDAFPQDWAMTQNNLAVAYSDRIRGDKTENIEKAIAYYQEALKVRTFDAFPQDWAMTQNNLAVAYRNRIRGDKAENLEQAIAYYQEALKVRTFDAFPQDWAMTQNNLAVAYSDRIRGDKAENLEQAIAYYQEALKVSTFDAFPQNWATTQNNLATAYSDRIRGDKAENLEQAIAASTEALKVRTFDAFPQDWAGTQNSLANAYSDRIRGDKAENLERAIAAYTEALKVSTFDAFPQQWAGTQNNLANAYSDRIRGDKAENLERAIAAYTEALKVRTFDAFPQQWAGTQNNLANAYRNRIRGDKAENLERAIAAYTEALKVYTFDAFPQDWAMTQNNLANAYINRIRGDKAENLELAITSYHNALQIYTKDSDPLNCLQTARSLAILHYSEEQWQPATEAYHIAIEAVENARLEALNPQSRQEILSNAIGVFYHIVQAHLKLNQPEKALEYIERSKTQNLVELMTQKNVKPQGVSQEIIDQLDKLRQRWVNEQIRLQSHSINQNISNNDKLTPCISDDSHLREYRQAWEDFIDQKITPIDPNFKQTQIVQPITFKDIQALTDAETCLLCWYITGLAFVVSSDGEIKVWQSSEDDKDKFVDDFFNCLDLYYCENDNKEWINQLSNVLQTFADILHINDIIALIPNTCKRLIIIPHYFLHILPIHAFPINESQILQDKYDVQYAPSCQLLQITKQRQLNELTNLFAIQNPTKDLTFTDLEVNIISTLFNQSEIIAKDNATKDTVTTHLKASDSHCHHFSCHGRFNIKNPLESALFLANKEPLTLGEIFELRLNKCRLVTLSACETGLIDLNSISDEYIGLPSGFLFAGSPSVVSSLWKVNDLSTSFLMIKFYEILFDENQQVSVPVALKQAQYWLQDLTIDKLDEFLQQYQPQIDKHLVQLRPGQRKIYQKSLERIRERQPYPFANPYYWAGFTATGI</sequence>
<proteinExistence type="predicted"/>
<keyword evidence="1 3" id="KW-0677">Repeat</keyword>
<name>A0A552G7E2_MICAE</name>
<feature type="domain" description="Clp R" evidence="5">
    <location>
        <begin position="2"/>
        <end position="144"/>
    </location>
</feature>
<dbReference type="InterPro" id="IPR036628">
    <property type="entry name" value="Clp_N_dom_sf"/>
</dbReference>
<dbReference type="PROSITE" id="PS51903">
    <property type="entry name" value="CLP_R"/>
    <property type="match status" value="1"/>
</dbReference>
<dbReference type="InterPro" id="IPR006597">
    <property type="entry name" value="Sel1-like"/>
</dbReference>
<dbReference type="Pfam" id="PF08238">
    <property type="entry name" value="Sel1"/>
    <property type="match status" value="1"/>
</dbReference>